<name>A0A195CJA3_9HYME</name>
<dbReference type="AlphaFoldDB" id="A0A195CJA3"/>
<evidence type="ECO:0000313" key="3">
    <source>
        <dbReference type="Proteomes" id="UP000078542"/>
    </source>
</evidence>
<feature type="compositionally biased region" description="Basic and acidic residues" evidence="1">
    <location>
        <begin position="203"/>
        <end position="217"/>
    </location>
</feature>
<gene>
    <name evidence="2" type="ORF">ALC62_08481</name>
</gene>
<keyword evidence="3" id="KW-1185">Reference proteome</keyword>
<dbReference type="EMBL" id="KQ977649">
    <property type="protein sequence ID" value="KYN00798.1"/>
    <property type="molecule type" value="Genomic_DNA"/>
</dbReference>
<protein>
    <submittedName>
        <fullName evidence="2">Uncharacterized protein</fullName>
    </submittedName>
</protein>
<evidence type="ECO:0000256" key="1">
    <source>
        <dbReference type="SAM" id="MobiDB-lite"/>
    </source>
</evidence>
<dbReference type="Proteomes" id="UP000078542">
    <property type="component" value="Unassembled WGS sequence"/>
</dbReference>
<feature type="non-terminal residue" evidence="2">
    <location>
        <position position="1"/>
    </location>
</feature>
<sequence>RASAVLCLREFSTARRRRHVTERGGNPFYIVVDAEEYTTNRGKDFIEQAGADDFFTRLTGDTHSRLSRAACNPLLSANQHVGMHSHAFAEERTVYAYSRQKTRHDEKDRSKITETTEKKWRTNPPSIGKDGCPIIETSVNRKRKKNPGFARVSTHSSGGIELHFVFVSSWCNAMNENNRRNGRGTTRARTCYVRYIRRESNEYTEADGRPRGPDLRSRAKSVGGAAQSTLSQYDTRTSRANVDERHGD</sequence>
<accession>A0A195CJA3</accession>
<evidence type="ECO:0000313" key="2">
    <source>
        <dbReference type="EMBL" id="KYN00798.1"/>
    </source>
</evidence>
<organism evidence="2 3">
    <name type="scientific">Cyphomyrmex costatus</name>
    <dbReference type="NCBI Taxonomy" id="456900"/>
    <lineage>
        <taxon>Eukaryota</taxon>
        <taxon>Metazoa</taxon>
        <taxon>Ecdysozoa</taxon>
        <taxon>Arthropoda</taxon>
        <taxon>Hexapoda</taxon>
        <taxon>Insecta</taxon>
        <taxon>Pterygota</taxon>
        <taxon>Neoptera</taxon>
        <taxon>Endopterygota</taxon>
        <taxon>Hymenoptera</taxon>
        <taxon>Apocrita</taxon>
        <taxon>Aculeata</taxon>
        <taxon>Formicoidea</taxon>
        <taxon>Formicidae</taxon>
        <taxon>Myrmicinae</taxon>
        <taxon>Cyphomyrmex</taxon>
    </lineage>
</organism>
<reference evidence="2 3" key="1">
    <citation type="submission" date="2016-03" db="EMBL/GenBank/DDBJ databases">
        <title>Cyphomyrmex costatus WGS genome.</title>
        <authorList>
            <person name="Nygaard S."/>
            <person name="Hu H."/>
            <person name="Boomsma J."/>
            <person name="Zhang G."/>
        </authorList>
    </citation>
    <scope>NUCLEOTIDE SEQUENCE [LARGE SCALE GENOMIC DNA]</scope>
    <source>
        <strain evidence="2">MS0001</strain>
        <tissue evidence="2">Whole body</tissue>
    </source>
</reference>
<feature type="region of interest" description="Disordered" evidence="1">
    <location>
        <begin position="203"/>
        <end position="248"/>
    </location>
</feature>
<feature type="compositionally biased region" description="Polar residues" evidence="1">
    <location>
        <begin position="226"/>
        <end position="240"/>
    </location>
</feature>
<proteinExistence type="predicted"/>